<accession>A0A127A0S4</accession>
<dbReference type="Pfam" id="PF16868">
    <property type="entry name" value="NMT1_3"/>
    <property type="match status" value="1"/>
</dbReference>
<dbReference type="STRING" id="37927.SA2016_0558"/>
<feature type="chain" id="PRO_5007445704" evidence="1">
    <location>
        <begin position="36"/>
        <end position="323"/>
    </location>
</feature>
<dbReference type="NCBIfam" id="TIGR02122">
    <property type="entry name" value="TRAP_TAXI"/>
    <property type="match status" value="1"/>
</dbReference>
<dbReference type="PATRIC" id="fig|37927.3.peg.576"/>
<name>A0A127A0S4_9MICC</name>
<dbReference type="SUPFAM" id="SSF53850">
    <property type="entry name" value="Periplasmic binding protein-like II"/>
    <property type="match status" value="1"/>
</dbReference>
<keyword evidence="3" id="KW-1185">Reference proteome</keyword>
<organism evidence="2 3">
    <name type="scientific">Sinomonas atrocyanea</name>
    <dbReference type="NCBI Taxonomy" id="37927"/>
    <lineage>
        <taxon>Bacteria</taxon>
        <taxon>Bacillati</taxon>
        <taxon>Actinomycetota</taxon>
        <taxon>Actinomycetes</taxon>
        <taxon>Micrococcales</taxon>
        <taxon>Micrococcaceae</taxon>
        <taxon>Sinomonas</taxon>
    </lineage>
</organism>
<reference evidence="2 3" key="1">
    <citation type="submission" date="2016-02" db="EMBL/GenBank/DDBJ databases">
        <title>Complete genome of Sinomonas atrocyanea KCTC 3377.</title>
        <authorList>
            <person name="Kim K.M."/>
        </authorList>
    </citation>
    <scope>NUCLEOTIDE SEQUENCE [LARGE SCALE GENOMIC DNA]</scope>
    <source>
        <strain evidence="2 3">KCTC 3377</strain>
    </source>
</reference>
<proteinExistence type="predicted"/>
<evidence type="ECO:0000256" key="1">
    <source>
        <dbReference type="SAM" id="SignalP"/>
    </source>
</evidence>
<dbReference type="AlphaFoldDB" id="A0A127A0S4"/>
<evidence type="ECO:0000313" key="2">
    <source>
        <dbReference type="EMBL" id="AMM31252.1"/>
    </source>
</evidence>
<dbReference type="KEGG" id="satk:SA2016_0558"/>
<dbReference type="PANTHER" id="PTHR42941:SF1">
    <property type="entry name" value="SLL1037 PROTEIN"/>
    <property type="match status" value="1"/>
</dbReference>
<dbReference type="Gene3D" id="3.40.190.10">
    <property type="entry name" value="Periplasmic binding protein-like II"/>
    <property type="match status" value="2"/>
</dbReference>
<dbReference type="Proteomes" id="UP000070134">
    <property type="component" value="Chromosome"/>
</dbReference>
<keyword evidence="1" id="KW-0732">Signal</keyword>
<dbReference type="RefSeq" id="WP_066495028.1">
    <property type="nucleotide sequence ID" value="NZ_BJMO01000098.1"/>
</dbReference>
<dbReference type="EMBL" id="CP014518">
    <property type="protein sequence ID" value="AMM31252.1"/>
    <property type="molecule type" value="Genomic_DNA"/>
</dbReference>
<sequence precursor="true">MAERRSPAYPSPTRRTVLRAAMAAGLTGLVLPSAAACAPGPAADSMTVAGGESGGFYLEFATLLAASLQRHGVARSASALETGGSLDNMDRLASGEATLAIALSDAAADRLRTQRMLALGKVYENYLHCLVRADSGIVGPADLAGRTVAVGDPRSGTSLTARRLLEAARLAAAPSTIQLGLNQGLAALHAGTVEALFWSGGVPTAAITAFAAGTRLRLLDLSALIPALRSGFGAFYDRVLIREDSYAGVPATWTVGVANLLLCREDLAADVARSAVDLLLEHSGELVPAASRGVQYLSPETLISTAGVPLHPGAEDAYRAFHG</sequence>
<dbReference type="PROSITE" id="PS51318">
    <property type="entry name" value="TAT"/>
    <property type="match status" value="1"/>
</dbReference>
<gene>
    <name evidence="2" type="ORF">SA2016_0558</name>
</gene>
<evidence type="ECO:0000313" key="3">
    <source>
        <dbReference type="Proteomes" id="UP000070134"/>
    </source>
</evidence>
<protein>
    <submittedName>
        <fullName evidence="2">C4-dicarboxylate ABC transporter substrate-binding protein</fullName>
    </submittedName>
</protein>
<feature type="signal peptide" evidence="1">
    <location>
        <begin position="1"/>
        <end position="35"/>
    </location>
</feature>
<dbReference type="InterPro" id="IPR011852">
    <property type="entry name" value="TRAP_TAXI"/>
</dbReference>
<dbReference type="PANTHER" id="PTHR42941">
    <property type="entry name" value="SLL1037 PROTEIN"/>
    <property type="match status" value="1"/>
</dbReference>
<dbReference type="InterPro" id="IPR006311">
    <property type="entry name" value="TAT_signal"/>
</dbReference>